<keyword evidence="2" id="KW-1185">Reference proteome</keyword>
<gene>
    <name evidence="1" type="ORF">JCM31826_10870</name>
</gene>
<accession>A0A401XKP6</accession>
<comment type="caution">
    <text evidence="1">The sequence shown here is derived from an EMBL/GenBank/DDBJ whole genome shotgun (WGS) entry which is preliminary data.</text>
</comment>
<dbReference type="AlphaFoldDB" id="A0A401XKP6"/>
<name>A0A401XKP6_9FLAO</name>
<reference evidence="1 2" key="1">
    <citation type="submission" date="2018-11" db="EMBL/GenBank/DDBJ databases">
        <title>Schleiferia aggregans sp. nov., a moderately thermophilic heterotrophic bacterium isolated from microbial mats at a terrestrial hot spring.</title>
        <authorList>
            <person name="Iino T."/>
            <person name="Ohkuma M."/>
            <person name="Haruta S."/>
        </authorList>
    </citation>
    <scope>NUCLEOTIDE SEQUENCE [LARGE SCALE GENOMIC DNA]</scope>
    <source>
        <strain evidence="1 2">LA</strain>
    </source>
</reference>
<organism evidence="1 2">
    <name type="scientific">Thermaurantimonas aggregans</name>
    <dbReference type="NCBI Taxonomy" id="2173829"/>
    <lineage>
        <taxon>Bacteria</taxon>
        <taxon>Pseudomonadati</taxon>
        <taxon>Bacteroidota</taxon>
        <taxon>Flavobacteriia</taxon>
        <taxon>Flavobacteriales</taxon>
        <taxon>Schleiferiaceae</taxon>
        <taxon>Thermaurantimonas</taxon>
    </lineage>
</organism>
<dbReference type="Pfam" id="PF18939">
    <property type="entry name" value="DUF5686"/>
    <property type="match status" value="1"/>
</dbReference>
<dbReference type="Proteomes" id="UP000286715">
    <property type="component" value="Unassembled WGS sequence"/>
</dbReference>
<sequence>MKIHYKVARLLYLFIGLIAYLSSIAQTHNQVDEEPANKVLFRTLNNANEFDKKISKIDLHFTKSSEIFIDNYPSKIPFLGGVLLPNISDTGLVYVRLAEGIIKHDKSLHREFIYKLSEYGKVHDYPIISVSQYLLNPYDRYVQIPTIEANFYLLPFQWKNFRSYQYSFEGKIKSDSGIFYQYFFYPKNRFGSFFSGTVLIDSATSQIAKLQLKAESNNKLNLADSLLIEIHCKKIKDIYFPFYYLYTFHYSIQQYTGRHVIQVYAEKLAEHFEHKFQKFTKIEIQDTADFLEIELTPKQRIIREEDITYYLKKEQGFIQDSLFKYAVKHPFKTILTSGLNLPIRGGKNLVLVQPFWRGFGFNAVESFYMRLGASISSTDLSKFTYGVEVRPSITMDYLRWKQSLAWNFLHQYNGKGEITFGNTIFQINENDPILPIINSFYSLFLNENYASYYEKSFLKGVFSISIQSFDIRLLAEYSHRSSLNNALDRSPFWKSGAFLPNNPDHPPAITANGFANHYGMTLDVDISWQPGRYYLDVNRRKTPLKSESPTYFLNYRKGIKALNSQVDFDQITLGLQLKRRISRYGVSTLDVQYGRFVRKSNVPFVDFKHFNGIQTLFLQPTTDRWSDIRQFRTLRYYDFSTDEYFFELHYIHRFGGALFNNWKSFSRLNIHTVAGLNLLSTETENIYFEPFLGFENLFKIFKIQLAYGMENWQKSRVTLRLGFNFNIGIYKKYRRI</sequence>
<evidence type="ECO:0000313" key="2">
    <source>
        <dbReference type="Proteomes" id="UP000286715"/>
    </source>
</evidence>
<proteinExistence type="predicted"/>
<protein>
    <submittedName>
        <fullName evidence="1">Uncharacterized protein</fullName>
    </submittedName>
</protein>
<dbReference type="EMBL" id="BHZE01000008">
    <property type="protein sequence ID" value="GCD77605.1"/>
    <property type="molecule type" value="Genomic_DNA"/>
</dbReference>
<dbReference type="InterPro" id="IPR043741">
    <property type="entry name" value="DUF5686"/>
</dbReference>
<evidence type="ECO:0000313" key="1">
    <source>
        <dbReference type="EMBL" id="GCD77605.1"/>
    </source>
</evidence>